<dbReference type="Gene3D" id="3.40.50.300">
    <property type="entry name" value="P-loop containing nucleotide triphosphate hydrolases"/>
    <property type="match status" value="1"/>
</dbReference>
<dbReference type="InterPro" id="IPR027417">
    <property type="entry name" value="P-loop_NTPase"/>
</dbReference>
<evidence type="ECO:0000256" key="7">
    <source>
        <dbReference type="ARBA" id="ARBA00023136"/>
    </source>
</evidence>
<dbReference type="PANTHER" id="PTHR48041:SF102">
    <property type="entry name" value="TRANSPORTER, PUTATIVE-RELATED"/>
    <property type="match status" value="1"/>
</dbReference>
<protein>
    <submittedName>
        <fullName evidence="11">ABC transporter</fullName>
    </submittedName>
</protein>
<feature type="transmembrane region" description="Helical" evidence="9">
    <location>
        <begin position="412"/>
        <end position="435"/>
    </location>
</feature>
<gene>
    <name evidence="11" type="ORF">TM35_000341750</name>
</gene>
<comment type="caution">
    <text evidence="11">The sequence shown here is derived from an EMBL/GenBank/DDBJ whole genome shotgun (WGS) entry which is preliminary data.</text>
</comment>
<dbReference type="OrthoDB" id="184675at2759"/>
<dbReference type="InterPro" id="IPR003439">
    <property type="entry name" value="ABC_transporter-like_ATP-bd"/>
</dbReference>
<dbReference type="FunFam" id="3.40.50.300:FF:001495">
    <property type="entry name" value="ATP-binding cassette protein subfamily G, member 4"/>
    <property type="match status" value="1"/>
</dbReference>
<dbReference type="RefSeq" id="XP_028879629.1">
    <property type="nucleotide sequence ID" value="XM_029029073.1"/>
</dbReference>
<dbReference type="GO" id="GO:0016020">
    <property type="term" value="C:membrane"/>
    <property type="evidence" value="ECO:0007669"/>
    <property type="project" value="UniProtKB-SubCell"/>
</dbReference>
<feature type="compositionally biased region" description="Basic and acidic residues" evidence="8">
    <location>
        <begin position="29"/>
        <end position="39"/>
    </location>
</feature>
<dbReference type="Pfam" id="PF00005">
    <property type="entry name" value="ABC_tran"/>
    <property type="match status" value="1"/>
</dbReference>
<feature type="transmembrane region" description="Helical" evidence="9">
    <location>
        <begin position="647"/>
        <end position="672"/>
    </location>
</feature>
<evidence type="ECO:0000256" key="5">
    <source>
        <dbReference type="ARBA" id="ARBA00022840"/>
    </source>
</evidence>
<dbReference type="InterPro" id="IPR003593">
    <property type="entry name" value="AAA+_ATPase"/>
</dbReference>
<evidence type="ECO:0000256" key="1">
    <source>
        <dbReference type="ARBA" id="ARBA00004141"/>
    </source>
</evidence>
<dbReference type="Pfam" id="PF01061">
    <property type="entry name" value="ABC2_membrane"/>
    <property type="match status" value="1"/>
</dbReference>
<keyword evidence="5" id="KW-0067">ATP-binding</keyword>
<dbReference type="EMBL" id="NBCO01000034">
    <property type="protein sequence ID" value="ORC85563.1"/>
    <property type="molecule type" value="Genomic_DNA"/>
</dbReference>
<dbReference type="InterPro" id="IPR043926">
    <property type="entry name" value="ABCG_dom"/>
</dbReference>
<dbReference type="SUPFAM" id="SSF52540">
    <property type="entry name" value="P-loop containing nucleoside triphosphate hydrolases"/>
    <property type="match status" value="1"/>
</dbReference>
<evidence type="ECO:0000256" key="3">
    <source>
        <dbReference type="ARBA" id="ARBA00022692"/>
    </source>
</evidence>
<dbReference type="STRING" id="67003.A0A1X0NM50"/>
<evidence type="ECO:0000259" key="10">
    <source>
        <dbReference type="PROSITE" id="PS50893"/>
    </source>
</evidence>
<dbReference type="Proteomes" id="UP000192257">
    <property type="component" value="Unassembled WGS sequence"/>
</dbReference>
<proteinExistence type="predicted"/>
<keyword evidence="2" id="KW-0813">Transport</keyword>
<feature type="region of interest" description="Disordered" evidence="8">
    <location>
        <begin position="1"/>
        <end position="51"/>
    </location>
</feature>
<name>A0A1X0NM50_9TRYP</name>
<feature type="transmembrane region" description="Helical" evidence="9">
    <location>
        <begin position="447"/>
        <end position="468"/>
    </location>
</feature>
<sequence length="676" mass="76056">MPFFKKKKEEETSDPPSVPSSDTDEGERECEMTEQRDDWDQAQSKQQDPQVEEIAPGFTIKGSVAQFNAGSLHGSSASVRFAVPVSWHNLTYTAGKRKILRGLTGTALPSRCLAVIGSSGAGKTTFLNAISDRLASSRTLKIHGTRQLGDVEYRRRYRKIMGFVAQDDILSRLATPEGSLHFSLRVRRGTSREETKQRVEETLEELRLTHCRDTIVGVPGLVAGLSGGERKRCNIGVELICDPKILLLDEPTSGLDSVTSVKIVNLLNTLARTGRTVIYTIHQPTAETLLYFDDIMLLTRGRCVYHGTMANSLAYFESIGYPCPERFTPTDFYMTLLQDPDVSTILVKKWKKHLKYGKQTPHTTAVELSSDPNNSPTAKLLDECIEKYKSTPWIQFSELFLRTLVELSRDHMYLFANLGRSLFFGVFLGLIFLNLHDDVAGIQDRQGLFFMVCMNRVMGQTFVMLHAFNADKPLYIREQQVGSYSPFLYFLTKTLVEFPVRVVYCFFECVVLYWMVGFHRSAGSFFYYFGVLALLTEVASGLGFAIGSSISNPVAAAGISPVILIPLALAGGLMANTDRLRPYWYWIEKPSFIRQAYILLMRNELKHLTYIRCDPSGNGAEYCANQPKNGEEVLHQLGFEETQSSDWAMWVSLAVLYFLFRIIVVIALSIAARSKF</sequence>
<dbReference type="GO" id="GO:0005524">
    <property type="term" value="F:ATP binding"/>
    <property type="evidence" value="ECO:0007669"/>
    <property type="project" value="UniProtKB-KW"/>
</dbReference>
<dbReference type="SMART" id="SM00382">
    <property type="entry name" value="AAA"/>
    <property type="match status" value="1"/>
</dbReference>
<feature type="domain" description="ABC transporter" evidence="10">
    <location>
        <begin position="85"/>
        <end position="325"/>
    </location>
</feature>
<dbReference type="GeneID" id="39988853"/>
<dbReference type="Pfam" id="PF19055">
    <property type="entry name" value="ABC2_membrane_7"/>
    <property type="match status" value="1"/>
</dbReference>
<evidence type="ECO:0000256" key="2">
    <source>
        <dbReference type="ARBA" id="ARBA00022448"/>
    </source>
</evidence>
<keyword evidence="6 9" id="KW-1133">Transmembrane helix</keyword>
<evidence type="ECO:0000313" key="11">
    <source>
        <dbReference type="EMBL" id="ORC85563.1"/>
    </source>
</evidence>
<evidence type="ECO:0000256" key="9">
    <source>
        <dbReference type="SAM" id="Phobius"/>
    </source>
</evidence>
<evidence type="ECO:0000256" key="4">
    <source>
        <dbReference type="ARBA" id="ARBA00022741"/>
    </source>
</evidence>
<organism evidence="11 12">
    <name type="scientific">Trypanosoma theileri</name>
    <dbReference type="NCBI Taxonomy" id="67003"/>
    <lineage>
        <taxon>Eukaryota</taxon>
        <taxon>Discoba</taxon>
        <taxon>Euglenozoa</taxon>
        <taxon>Kinetoplastea</taxon>
        <taxon>Metakinetoplastina</taxon>
        <taxon>Trypanosomatida</taxon>
        <taxon>Trypanosomatidae</taxon>
        <taxon>Trypanosoma</taxon>
    </lineage>
</organism>
<dbReference type="PROSITE" id="PS50893">
    <property type="entry name" value="ABC_TRANSPORTER_2"/>
    <property type="match status" value="1"/>
</dbReference>
<feature type="transmembrane region" description="Helical" evidence="9">
    <location>
        <begin position="525"/>
        <end position="547"/>
    </location>
</feature>
<feature type="transmembrane region" description="Helical" evidence="9">
    <location>
        <begin position="498"/>
        <end position="519"/>
    </location>
</feature>
<evidence type="ECO:0000256" key="8">
    <source>
        <dbReference type="SAM" id="MobiDB-lite"/>
    </source>
</evidence>
<keyword evidence="12" id="KW-1185">Reference proteome</keyword>
<dbReference type="GO" id="GO:0140359">
    <property type="term" value="F:ABC-type transporter activity"/>
    <property type="evidence" value="ECO:0007669"/>
    <property type="project" value="InterPro"/>
</dbReference>
<dbReference type="PANTHER" id="PTHR48041">
    <property type="entry name" value="ABC TRANSPORTER G FAMILY MEMBER 28"/>
    <property type="match status" value="1"/>
</dbReference>
<reference evidence="11 12" key="1">
    <citation type="submission" date="2017-03" db="EMBL/GenBank/DDBJ databases">
        <title>An alternative strategy for trypanosome survival in the mammalian bloodstream revealed through genome and transcriptome analysis of the ubiquitous bovine parasite Trypanosoma (Megatrypanum) theileri.</title>
        <authorList>
            <person name="Kelly S."/>
            <person name="Ivens A."/>
            <person name="Mott A."/>
            <person name="O'Neill E."/>
            <person name="Emms D."/>
            <person name="Macleod O."/>
            <person name="Voorheis P."/>
            <person name="Matthews J."/>
            <person name="Matthews K."/>
            <person name="Carrington M."/>
        </authorList>
    </citation>
    <scope>NUCLEOTIDE SEQUENCE [LARGE SCALE GENOMIC DNA]</scope>
    <source>
        <strain evidence="11">Edinburgh</strain>
    </source>
</reference>
<dbReference type="GO" id="GO:0016887">
    <property type="term" value="F:ATP hydrolysis activity"/>
    <property type="evidence" value="ECO:0007669"/>
    <property type="project" value="InterPro"/>
</dbReference>
<dbReference type="InterPro" id="IPR013525">
    <property type="entry name" value="ABC2_TM"/>
</dbReference>
<keyword evidence="3 9" id="KW-0812">Transmembrane</keyword>
<evidence type="ECO:0000256" key="6">
    <source>
        <dbReference type="ARBA" id="ARBA00022989"/>
    </source>
</evidence>
<accession>A0A1X0NM50</accession>
<feature type="transmembrane region" description="Helical" evidence="9">
    <location>
        <begin position="554"/>
        <end position="575"/>
    </location>
</feature>
<keyword evidence="4" id="KW-0547">Nucleotide-binding</keyword>
<evidence type="ECO:0000313" key="12">
    <source>
        <dbReference type="Proteomes" id="UP000192257"/>
    </source>
</evidence>
<dbReference type="VEuPathDB" id="TriTrypDB:TM35_000341750"/>
<keyword evidence="7 9" id="KW-0472">Membrane</keyword>
<comment type="subcellular location">
    <subcellularLocation>
        <location evidence="1">Membrane</location>
        <topology evidence="1">Multi-pass membrane protein</topology>
    </subcellularLocation>
</comment>
<dbReference type="InterPro" id="IPR050352">
    <property type="entry name" value="ABCG_transporters"/>
</dbReference>
<dbReference type="AlphaFoldDB" id="A0A1X0NM50"/>